<dbReference type="PROSITE" id="PS51253">
    <property type="entry name" value="HTH_CENPB"/>
    <property type="match status" value="1"/>
</dbReference>
<feature type="domain" description="KRAB" evidence="15">
    <location>
        <begin position="470"/>
        <end position="541"/>
    </location>
</feature>
<dbReference type="FunFam" id="3.30.160.60:FF:002343">
    <property type="entry name" value="Zinc finger protein 33A"/>
    <property type="match status" value="3"/>
</dbReference>
<feature type="compositionally biased region" description="Basic and acidic residues" evidence="13">
    <location>
        <begin position="665"/>
        <end position="678"/>
    </location>
</feature>
<feature type="domain" description="C2H2-type" evidence="14">
    <location>
        <begin position="643"/>
        <end position="670"/>
    </location>
</feature>
<dbReference type="GO" id="GO:0042802">
    <property type="term" value="F:identical protein binding"/>
    <property type="evidence" value="ECO:0007669"/>
    <property type="project" value="UniProtKB-ARBA"/>
</dbReference>
<feature type="compositionally biased region" description="Basic and acidic residues" evidence="13">
    <location>
        <begin position="903"/>
        <end position="913"/>
    </location>
</feature>
<evidence type="ECO:0000313" key="18">
    <source>
        <dbReference type="Ensembl" id="ENSOANP00000042489.1"/>
    </source>
</evidence>
<dbReference type="Pfam" id="PF04218">
    <property type="entry name" value="CENP-B_N"/>
    <property type="match status" value="1"/>
</dbReference>
<feature type="domain" description="C2H2-type" evidence="14">
    <location>
        <begin position="753"/>
        <end position="780"/>
    </location>
</feature>
<dbReference type="Bgee" id="ENSOANG00000048063">
    <property type="expression patterns" value="Expressed in cerebellum and 7 other cell types or tissues"/>
</dbReference>
<evidence type="ECO:0000256" key="11">
    <source>
        <dbReference type="ARBA" id="ARBA00023242"/>
    </source>
</evidence>
<proteinExistence type="inferred from homology"/>
<dbReference type="Gene3D" id="3.30.160.60">
    <property type="entry name" value="Classic Zinc Finger"/>
    <property type="match status" value="9"/>
</dbReference>
<dbReference type="Gene3D" id="6.10.140.140">
    <property type="match status" value="1"/>
</dbReference>
<dbReference type="InterPro" id="IPR007889">
    <property type="entry name" value="HTH_Psq"/>
</dbReference>
<dbReference type="InterPro" id="IPR001909">
    <property type="entry name" value="KRAB"/>
</dbReference>
<evidence type="ECO:0000256" key="1">
    <source>
        <dbReference type="ARBA" id="ARBA00003767"/>
    </source>
</evidence>
<dbReference type="GO" id="GO:0006357">
    <property type="term" value="P:regulation of transcription by RNA polymerase II"/>
    <property type="evidence" value="ECO:0000318"/>
    <property type="project" value="GO_Central"/>
</dbReference>
<evidence type="ECO:0000256" key="13">
    <source>
        <dbReference type="SAM" id="MobiDB-lite"/>
    </source>
</evidence>
<feature type="region of interest" description="Disordered" evidence="13">
    <location>
        <begin position="856"/>
        <end position="887"/>
    </location>
</feature>
<dbReference type="InterPro" id="IPR013087">
    <property type="entry name" value="Znf_C2H2_type"/>
</dbReference>
<dbReference type="GO" id="GO:0005634">
    <property type="term" value="C:nucleus"/>
    <property type="evidence" value="ECO:0000318"/>
    <property type="project" value="GO_Central"/>
</dbReference>
<dbReference type="SMART" id="SM00355">
    <property type="entry name" value="ZnF_C2H2"/>
    <property type="match status" value="9"/>
</dbReference>
<dbReference type="GO" id="GO:0008270">
    <property type="term" value="F:zinc ion binding"/>
    <property type="evidence" value="ECO:0007669"/>
    <property type="project" value="UniProtKB-KW"/>
</dbReference>
<dbReference type="InterPro" id="IPR006600">
    <property type="entry name" value="HTH_CenpB_DNA-bd_dom"/>
</dbReference>
<feature type="region of interest" description="Disordered" evidence="13">
    <location>
        <begin position="903"/>
        <end position="952"/>
    </location>
</feature>
<dbReference type="SMART" id="SM00674">
    <property type="entry name" value="CENPB"/>
    <property type="match status" value="1"/>
</dbReference>
<feature type="domain" description="C2H2-type" evidence="14">
    <location>
        <begin position="697"/>
        <end position="724"/>
    </location>
</feature>
<dbReference type="PROSITE" id="PS00028">
    <property type="entry name" value="ZINC_FINGER_C2H2_1"/>
    <property type="match status" value="9"/>
</dbReference>
<dbReference type="InParanoid" id="A0A6I8NMT6"/>
<evidence type="ECO:0000259" key="17">
    <source>
        <dbReference type="PROSITE" id="PS51253"/>
    </source>
</evidence>
<dbReference type="PROSITE" id="PS50157">
    <property type="entry name" value="ZINC_FINGER_C2H2_2"/>
    <property type="match status" value="9"/>
</dbReference>
<sequence>MAPNVSTKRKNLSMEDKVQVIREVERGKKKSAVGRQFNLVRSTIHRIWNDRERILSAFEQEGPKAKRLRKPARGDVTEALAAWVRQQRAADVPVSRPRLVVKARELAAALGDETFVCSGDWVRRFQSRHDVRLAPGGGAGAGGPGAGGEWAAAVWPSLREGFGEGDVFCADETGLIFGTTGDGGRPARDRITALVCANMSGTEKRRLVVVGESPLPGPPSQRAPERTPVFYSVHPRARMTSALFRAELRQWDRELRLQSRKILLLVDPGPARPRADGLRNIRLAFLPAGRPGRPRPLGRGVVGSLRGHFRRLMTLRRVERAGRGGDPAATLGDALWAADKAWGGITEGTIREGFRQAGLAGADPGAAGDGGGGGDDDLPKPGWPRWTEEADGYADGFPDPDPDVFAVSRPPAEPPGDRAGGPGAEEKAEEAGGAPSPRDALRAFRLLRRFYRAWEAEAPIPPLGRRKVPVTFEDVAVYFSREEWAALDGRQKELYRDVMRGNYELVASLGCPAAKPDLICQIERDEELGVGEPQGRPVRRQPQRRSSGGGARVQREDRLGAGSDADAPASRVSVRTPGWATRRKPPTEQKLPGGNLAEKPPGGTLRGLPSRKKPPTCPECDKSFKSNTALTIHERSHTGERPFKCPDCGKGFPSKGDLKRHQKTHVGERAARPGREPPPKPLPARPHRGHPAPRKAHTCPRCEKTFRKGRDLTKHQRSHTAERPFACLQCGSRFRLKQILVSHQRIHGGERPFHCGDCGKTFGQKHHLLSHRRTHTGERPFSCVQCGHSFSQKHHLVSHRRIHTGERPFPCPDCGKRFKDKKTLIIHGRVHSGERPYSCAQCGKTCSQKQHLKSHLRTHQGPGAGAGEREGRAPAQHRLRPEKPHKCGKCEKSFRDERIMLAHRGTHAEETPPERWPGVRQKRPPALAPSAHLRQAEARGPSGRLVGSPAPS</sequence>
<feature type="domain" description="C2H2-type" evidence="14">
    <location>
        <begin position="885"/>
        <end position="912"/>
    </location>
</feature>
<dbReference type="SUPFAM" id="SSF109640">
    <property type="entry name" value="KRAB domain (Kruppel-associated box)"/>
    <property type="match status" value="1"/>
</dbReference>
<feature type="domain" description="C2H2-type" evidence="14">
    <location>
        <begin position="837"/>
        <end position="864"/>
    </location>
</feature>
<comment type="similarity">
    <text evidence="3">Belongs to the krueppel C2H2-type zinc-finger protein family.</text>
</comment>
<reference evidence="18" key="1">
    <citation type="submission" date="2025-08" db="UniProtKB">
        <authorList>
            <consortium name="Ensembl"/>
        </authorList>
    </citation>
    <scope>IDENTIFICATION</scope>
    <source>
        <strain evidence="18">Glennie</strain>
    </source>
</reference>
<keyword evidence="9" id="KW-0238">DNA-binding</keyword>
<keyword evidence="10" id="KW-0804">Transcription</keyword>
<evidence type="ECO:0000256" key="4">
    <source>
        <dbReference type="ARBA" id="ARBA00022723"/>
    </source>
</evidence>
<organism evidence="18 19">
    <name type="scientific">Ornithorhynchus anatinus</name>
    <name type="common">Duckbill platypus</name>
    <dbReference type="NCBI Taxonomy" id="9258"/>
    <lineage>
        <taxon>Eukaryota</taxon>
        <taxon>Metazoa</taxon>
        <taxon>Chordata</taxon>
        <taxon>Craniata</taxon>
        <taxon>Vertebrata</taxon>
        <taxon>Euteleostomi</taxon>
        <taxon>Mammalia</taxon>
        <taxon>Monotremata</taxon>
        <taxon>Ornithorhynchidae</taxon>
        <taxon>Ornithorhynchus</taxon>
    </lineage>
</organism>
<gene>
    <name evidence="18" type="primary">LOC100082944</name>
</gene>
<feature type="domain" description="KRAB-related" evidence="16">
    <location>
        <begin position="467"/>
        <end position="531"/>
    </location>
</feature>
<reference evidence="18" key="2">
    <citation type="submission" date="2025-09" db="UniProtKB">
        <authorList>
            <consortium name="Ensembl"/>
        </authorList>
    </citation>
    <scope>IDENTIFICATION</scope>
    <source>
        <strain evidence="18">Glennie</strain>
    </source>
</reference>
<feature type="domain" description="C2H2-type" evidence="14">
    <location>
        <begin position="809"/>
        <end position="836"/>
    </location>
</feature>
<comment type="subcellular location">
    <subcellularLocation>
        <location evidence="2">Nucleus</location>
    </subcellularLocation>
</comment>
<dbReference type="Gene3D" id="1.10.10.60">
    <property type="entry name" value="Homeodomain-like"/>
    <property type="match status" value="2"/>
</dbReference>
<evidence type="ECO:0000256" key="9">
    <source>
        <dbReference type="ARBA" id="ARBA00023125"/>
    </source>
</evidence>
<dbReference type="Pfam" id="PF03184">
    <property type="entry name" value="DDE_1"/>
    <property type="match status" value="1"/>
</dbReference>
<accession>A0A6I8NMT6</accession>
<evidence type="ECO:0000256" key="12">
    <source>
        <dbReference type="PROSITE-ProRule" id="PRU00042"/>
    </source>
</evidence>
<keyword evidence="4" id="KW-0479">Metal-binding</keyword>
<dbReference type="FunFam" id="3.30.160.60:FF:000931">
    <property type="entry name" value="zinc finger protein 697"/>
    <property type="match status" value="1"/>
</dbReference>
<keyword evidence="8" id="KW-0805">Transcription regulation</keyword>
<feature type="domain" description="C2H2-type" evidence="14">
    <location>
        <begin position="725"/>
        <end position="752"/>
    </location>
</feature>
<evidence type="ECO:0000256" key="6">
    <source>
        <dbReference type="ARBA" id="ARBA00022771"/>
    </source>
</evidence>
<feature type="region of interest" description="Disordered" evidence="13">
    <location>
        <begin position="529"/>
        <end position="622"/>
    </location>
</feature>
<dbReference type="AlphaFoldDB" id="A0A6I8NMT6"/>
<dbReference type="Proteomes" id="UP000002279">
    <property type="component" value="Unplaced"/>
</dbReference>
<dbReference type="FunFam" id="3.30.160.60:FF:000060">
    <property type="entry name" value="zinc finger protein 436"/>
    <property type="match status" value="1"/>
</dbReference>
<feature type="domain" description="C2H2-type" evidence="14">
    <location>
        <begin position="781"/>
        <end position="808"/>
    </location>
</feature>
<dbReference type="InterPro" id="IPR003655">
    <property type="entry name" value="aKRAB"/>
</dbReference>
<comment type="function">
    <text evidence="1">May be involved in transcriptional regulation.</text>
</comment>
<feature type="region of interest" description="Disordered" evidence="13">
    <location>
        <begin position="652"/>
        <end position="698"/>
    </location>
</feature>
<dbReference type="SMART" id="SM00349">
    <property type="entry name" value="KRAB"/>
    <property type="match status" value="1"/>
</dbReference>
<keyword evidence="6 12" id="KW-0863">Zinc-finger</keyword>
<keyword evidence="19" id="KW-1185">Reference proteome</keyword>
<feature type="compositionally biased region" description="Basic residues" evidence="13">
    <location>
        <begin position="685"/>
        <end position="698"/>
    </location>
</feature>
<evidence type="ECO:0000259" key="16">
    <source>
        <dbReference type="PROSITE" id="PS50806"/>
    </source>
</evidence>
<dbReference type="Ensembl" id="ENSOANT00000076457.1">
    <property type="protein sequence ID" value="ENSOANP00000042489.1"/>
    <property type="gene ID" value="ENSOANG00000048063.1"/>
</dbReference>
<evidence type="ECO:0000256" key="5">
    <source>
        <dbReference type="ARBA" id="ARBA00022737"/>
    </source>
</evidence>
<dbReference type="PROSITE" id="PS50805">
    <property type="entry name" value="KRAB"/>
    <property type="match status" value="1"/>
</dbReference>
<dbReference type="InterPro" id="IPR036236">
    <property type="entry name" value="Znf_C2H2_sf"/>
</dbReference>
<dbReference type="FunFam" id="3.30.160.60:FF:000446">
    <property type="entry name" value="Zinc finger protein"/>
    <property type="match status" value="1"/>
</dbReference>
<dbReference type="CDD" id="cd07765">
    <property type="entry name" value="KRAB_A-box"/>
    <property type="match status" value="1"/>
</dbReference>
<evidence type="ECO:0000259" key="15">
    <source>
        <dbReference type="PROSITE" id="PS50805"/>
    </source>
</evidence>
<evidence type="ECO:0000256" key="7">
    <source>
        <dbReference type="ARBA" id="ARBA00022833"/>
    </source>
</evidence>
<evidence type="ECO:0000259" key="14">
    <source>
        <dbReference type="PROSITE" id="PS50157"/>
    </source>
</evidence>
<dbReference type="PROSITE" id="PS50806">
    <property type="entry name" value="KRAB_RELATED"/>
    <property type="match status" value="1"/>
</dbReference>
<evidence type="ECO:0000256" key="3">
    <source>
        <dbReference type="ARBA" id="ARBA00006991"/>
    </source>
</evidence>
<dbReference type="FunFam" id="3.30.160.60:FF:000508">
    <property type="entry name" value="Myeloid zinc finger 1"/>
    <property type="match status" value="1"/>
</dbReference>
<keyword evidence="7" id="KW-0862">Zinc</keyword>
<dbReference type="PANTHER" id="PTHR24381">
    <property type="entry name" value="ZINC FINGER PROTEIN"/>
    <property type="match status" value="1"/>
</dbReference>
<feature type="domain" description="C2H2-type" evidence="14">
    <location>
        <begin position="615"/>
        <end position="642"/>
    </location>
</feature>
<dbReference type="GO" id="GO:0000977">
    <property type="term" value="F:RNA polymerase II transcription regulatory region sequence-specific DNA binding"/>
    <property type="evidence" value="ECO:0000318"/>
    <property type="project" value="GO_Central"/>
</dbReference>
<dbReference type="SUPFAM" id="SSF46689">
    <property type="entry name" value="Homeodomain-like"/>
    <property type="match status" value="2"/>
</dbReference>
<name>A0A6I8NMT6_ORNAN</name>
<evidence type="ECO:0000313" key="19">
    <source>
        <dbReference type="Proteomes" id="UP000002279"/>
    </source>
</evidence>
<evidence type="ECO:0000256" key="2">
    <source>
        <dbReference type="ARBA" id="ARBA00004123"/>
    </source>
</evidence>
<dbReference type="GeneTree" id="ENSGT01150000286941"/>
<dbReference type="GO" id="GO:0000981">
    <property type="term" value="F:DNA-binding transcription factor activity, RNA polymerase II-specific"/>
    <property type="evidence" value="ECO:0000318"/>
    <property type="project" value="GO_Central"/>
</dbReference>
<evidence type="ECO:0000256" key="8">
    <source>
        <dbReference type="ARBA" id="ARBA00023015"/>
    </source>
</evidence>
<feature type="region of interest" description="Disordered" evidence="13">
    <location>
        <begin position="359"/>
        <end position="437"/>
    </location>
</feature>
<dbReference type="InterPro" id="IPR036051">
    <property type="entry name" value="KRAB_dom_sf"/>
</dbReference>
<dbReference type="SUPFAM" id="SSF57667">
    <property type="entry name" value="beta-beta-alpha zinc fingers"/>
    <property type="match status" value="6"/>
</dbReference>
<keyword evidence="5" id="KW-0677">Repeat</keyword>
<dbReference type="PANTHER" id="PTHR24381:SF269">
    <property type="entry name" value="ZINC FINGER PROTEIN 398"/>
    <property type="match status" value="1"/>
</dbReference>
<dbReference type="Pfam" id="PF00096">
    <property type="entry name" value="zf-C2H2"/>
    <property type="match status" value="7"/>
</dbReference>
<dbReference type="InterPro" id="IPR004875">
    <property type="entry name" value="DDE_SF_endonuclease_dom"/>
</dbReference>
<dbReference type="InterPro" id="IPR009057">
    <property type="entry name" value="Homeodomain-like_sf"/>
</dbReference>
<dbReference type="Pfam" id="PF01352">
    <property type="entry name" value="KRAB"/>
    <property type="match status" value="1"/>
</dbReference>
<protein>
    <submittedName>
        <fullName evidence="18">Uncharacterized protein</fullName>
    </submittedName>
</protein>
<feature type="domain" description="HTH CENPB-type" evidence="17">
    <location>
        <begin position="64"/>
        <end position="135"/>
    </location>
</feature>
<keyword evidence="11" id="KW-0539">Nucleus</keyword>
<dbReference type="Pfam" id="PF03221">
    <property type="entry name" value="HTH_Tnp_Tc5"/>
    <property type="match status" value="1"/>
</dbReference>
<evidence type="ECO:0000256" key="10">
    <source>
        <dbReference type="ARBA" id="ARBA00023163"/>
    </source>
</evidence>